<keyword evidence="2 3" id="KW-0732">Signal</keyword>
<proteinExistence type="predicted"/>
<reference evidence="5 6" key="1">
    <citation type="submission" date="2019-06" db="EMBL/GenBank/DDBJ databases">
        <title>Sulfurimonas gotlandica sp. nov., a chemoautotrophic and psychrotolerant epsilonproteobacterium isolated from a pelagic redoxcline, and an emended description of the genus Sulfurimonas.</title>
        <authorList>
            <person name="Wang S."/>
            <person name="Jiang L."/>
            <person name="Shao Z."/>
        </authorList>
    </citation>
    <scope>NUCLEOTIDE SEQUENCE [LARGE SCALE GENOMIC DNA]</scope>
    <source>
        <strain evidence="5 6">B2</strain>
    </source>
</reference>
<feature type="domain" description="Imelysin-like" evidence="4">
    <location>
        <begin position="61"/>
        <end position="284"/>
    </location>
</feature>
<dbReference type="GO" id="GO:0030313">
    <property type="term" value="C:cell envelope"/>
    <property type="evidence" value="ECO:0007669"/>
    <property type="project" value="UniProtKB-SubCell"/>
</dbReference>
<evidence type="ECO:0000256" key="2">
    <source>
        <dbReference type="ARBA" id="ARBA00022729"/>
    </source>
</evidence>
<comment type="subcellular location">
    <subcellularLocation>
        <location evidence="1">Cell envelope</location>
    </subcellularLocation>
</comment>
<evidence type="ECO:0000256" key="1">
    <source>
        <dbReference type="ARBA" id="ARBA00004196"/>
    </source>
</evidence>
<keyword evidence="6" id="KW-1185">Reference proteome</keyword>
<feature type="signal peptide" evidence="3">
    <location>
        <begin position="1"/>
        <end position="25"/>
    </location>
</feature>
<dbReference type="EMBL" id="CP041165">
    <property type="protein sequence ID" value="QOP42180.1"/>
    <property type="molecule type" value="Genomic_DNA"/>
</dbReference>
<evidence type="ECO:0000256" key="3">
    <source>
        <dbReference type="SAM" id="SignalP"/>
    </source>
</evidence>
<dbReference type="AlphaFoldDB" id="A0A7M1AXL0"/>
<sequence length="357" mass="39600">MKLRLKIISVLALILFFIGCNGDNAYDGENGLKSGEFTSDIESSLSFIYALLQEDANQTYTQAQELAVLLEDVNNSVADLQNAQEKFLELVSSYKKVEALYVADEYENIMQDPPRYLEYFHSITNSELVAELDLILSGSDPIADALAVKNLYRSITALEYILFGVNEEQTTLLASFDERRTQAAIIMAQNIAANLQTINEFYEQNSAFLEDSDSAISVVVNQLVDSAYKTKEWRVGDGAGFTLKYKDNPDAARLEYYNSRYSLEAIDSILAAHQELMDSGFKELAIIGGATSEAEAIESKLVELRTICAGIEGSLSDSLTDEKVYTLYVDLNALQNNYTALINALNFTQDIIEADGD</sequence>
<evidence type="ECO:0000313" key="5">
    <source>
        <dbReference type="EMBL" id="QOP42180.1"/>
    </source>
</evidence>
<dbReference type="Pfam" id="PF09375">
    <property type="entry name" value="Peptidase_M75"/>
    <property type="match status" value="1"/>
</dbReference>
<dbReference type="Proteomes" id="UP000593910">
    <property type="component" value="Chromosome"/>
</dbReference>
<organism evidence="5 6">
    <name type="scientific">Sulfurimonas marina</name>
    <dbReference type="NCBI Taxonomy" id="2590551"/>
    <lineage>
        <taxon>Bacteria</taxon>
        <taxon>Pseudomonadati</taxon>
        <taxon>Campylobacterota</taxon>
        <taxon>Epsilonproteobacteria</taxon>
        <taxon>Campylobacterales</taxon>
        <taxon>Sulfurimonadaceae</taxon>
        <taxon>Sulfurimonas</taxon>
    </lineage>
</organism>
<dbReference type="RefSeq" id="WP_193113501.1">
    <property type="nucleotide sequence ID" value="NZ_CP041165.1"/>
</dbReference>
<accession>A0A7M1AXL0</accession>
<name>A0A7M1AXL0_9BACT</name>
<evidence type="ECO:0000313" key="6">
    <source>
        <dbReference type="Proteomes" id="UP000593910"/>
    </source>
</evidence>
<feature type="chain" id="PRO_5032675445" description="Imelysin-like domain-containing protein" evidence="3">
    <location>
        <begin position="26"/>
        <end position="357"/>
    </location>
</feature>
<dbReference type="InterPro" id="IPR018976">
    <property type="entry name" value="Imelysin-like"/>
</dbReference>
<dbReference type="KEGG" id="smax:FJR03_10705"/>
<gene>
    <name evidence="5" type="ORF">FJR03_10705</name>
</gene>
<dbReference type="Gene3D" id="1.20.1420.20">
    <property type="entry name" value="M75 peptidase, HXXE motif"/>
    <property type="match status" value="1"/>
</dbReference>
<protein>
    <recommendedName>
        <fullName evidence="4">Imelysin-like domain-containing protein</fullName>
    </recommendedName>
</protein>
<evidence type="ECO:0000259" key="4">
    <source>
        <dbReference type="Pfam" id="PF09375"/>
    </source>
</evidence>
<dbReference type="InterPro" id="IPR038352">
    <property type="entry name" value="Imelysin_sf"/>
</dbReference>
<dbReference type="PROSITE" id="PS51257">
    <property type="entry name" value="PROKAR_LIPOPROTEIN"/>
    <property type="match status" value="1"/>
</dbReference>